<dbReference type="GO" id="GO:0004674">
    <property type="term" value="F:protein serine/threonine kinase activity"/>
    <property type="evidence" value="ECO:0007669"/>
    <property type="project" value="TreeGrafter"/>
</dbReference>
<feature type="compositionally biased region" description="Low complexity" evidence="8">
    <location>
        <begin position="328"/>
        <end position="340"/>
    </location>
</feature>
<feature type="region of interest" description="Disordered" evidence="8">
    <location>
        <begin position="285"/>
        <end position="412"/>
    </location>
</feature>
<keyword evidence="1" id="KW-0808">Transferase</keyword>
<feature type="domain" description="Protein kinase" evidence="9">
    <location>
        <begin position="33"/>
        <end position="305"/>
    </location>
</feature>
<keyword evidence="5 7" id="KW-0067">ATP-binding</keyword>
<evidence type="ECO:0000256" key="5">
    <source>
        <dbReference type="ARBA" id="ARBA00022840"/>
    </source>
</evidence>
<dbReference type="PROSITE" id="PS00107">
    <property type="entry name" value="PROTEIN_KINASE_ATP"/>
    <property type="match status" value="1"/>
</dbReference>
<dbReference type="GO" id="GO:0005524">
    <property type="term" value="F:ATP binding"/>
    <property type="evidence" value="ECO:0007669"/>
    <property type="project" value="UniProtKB-UniRule"/>
</dbReference>
<evidence type="ECO:0000256" key="6">
    <source>
        <dbReference type="ARBA" id="ARBA00023157"/>
    </source>
</evidence>
<dbReference type="EMBL" id="BHXC01000006">
    <property type="protein sequence ID" value="GCB89373.1"/>
    <property type="molecule type" value="Genomic_DNA"/>
</dbReference>
<feature type="compositionally biased region" description="Pro residues" evidence="8">
    <location>
        <begin position="354"/>
        <end position="374"/>
    </location>
</feature>
<reference evidence="10 11" key="1">
    <citation type="journal article" date="2019" name="Microbiol. Resour. Announc.">
        <title>Draft Genome Sequence of the Most Traditional epsilon-Poly-l-Lysine Producer, Streptomyces albulus NBRC14147.</title>
        <authorList>
            <person name="Yamanaka K."/>
            <person name="Hamano Y."/>
        </authorList>
    </citation>
    <scope>NUCLEOTIDE SEQUENCE [LARGE SCALE GENOMIC DNA]</scope>
    <source>
        <strain evidence="10 11">NBRC 14147</strain>
    </source>
</reference>
<evidence type="ECO:0000256" key="1">
    <source>
        <dbReference type="ARBA" id="ARBA00022679"/>
    </source>
</evidence>
<keyword evidence="6" id="KW-1015">Disulfide bond</keyword>
<keyword evidence="2" id="KW-0732">Signal</keyword>
<protein>
    <submittedName>
        <fullName evidence="10">Protein kinase</fullName>
    </submittedName>
</protein>
<comment type="caution">
    <text evidence="10">The sequence shown here is derived from an EMBL/GenBank/DDBJ whole genome shotgun (WGS) entry which is preliminary data.</text>
</comment>
<dbReference type="Pfam" id="PF13385">
    <property type="entry name" value="Laminin_G_3"/>
    <property type="match status" value="1"/>
</dbReference>
<keyword evidence="3 7" id="KW-0547">Nucleotide-binding</keyword>
<dbReference type="PANTHER" id="PTHR43289">
    <property type="entry name" value="MITOGEN-ACTIVATED PROTEIN KINASE KINASE KINASE 20-RELATED"/>
    <property type="match status" value="1"/>
</dbReference>
<feature type="binding site" evidence="7">
    <location>
        <position position="61"/>
    </location>
    <ligand>
        <name>ATP</name>
        <dbReference type="ChEBI" id="CHEBI:30616"/>
    </ligand>
</feature>
<dbReference type="SMART" id="SM00220">
    <property type="entry name" value="S_TKc"/>
    <property type="match status" value="1"/>
</dbReference>
<evidence type="ECO:0000259" key="9">
    <source>
        <dbReference type="PROSITE" id="PS50011"/>
    </source>
</evidence>
<name>A0A401QVM9_STRNR</name>
<evidence type="ECO:0000313" key="10">
    <source>
        <dbReference type="EMBL" id="GCB89373.1"/>
    </source>
</evidence>
<gene>
    <name evidence="10" type="ORF">SALB_02047</name>
</gene>
<feature type="region of interest" description="Disordered" evidence="8">
    <location>
        <begin position="441"/>
        <end position="465"/>
    </location>
</feature>
<evidence type="ECO:0000256" key="4">
    <source>
        <dbReference type="ARBA" id="ARBA00022777"/>
    </source>
</evidence>
<dbReference type="InterPro" id="IPR011009">
    <property type="entry name" value="Kinase-like_dom_sf"/>
</dbReference>
<dbReference type="Pfam" id="PF00069">
    <property type="entry name" value="Pkinase"/>
    <property type="match status" value="1"/>
</dbReference>
<dbReference type="InterPro" id="IPR006558">
    <property type="entry name" value="LamG-like"/>
</dbReference>
<dbReference type="CDD" id="cd14014">
    <property type="entry name" value="STKc_PknB_like"/>
    <property type="match status" value="1"/>
</dbReference>
<dbReference type="PANTHER" id="PTHR43289:SF34">
    <property type="entry name" value="SERINE_THREONINE-PROTEIN KINASE YBDM-RELATED"/>
    <property type="match status" value="1"/>
</dbReference>
<evidence type="ECO:0000313" key="11">
    <source>
        <dbReference type="Proteomes" id="UP000288351"/>
    </source>
</evidence>
<evidence type="ECO:0000256" key="3">
    <source>
        <dbReference type="ARBA" id="ARBA00022741"/>
    </source>
</evidence>
<dbReference type="InterPro" id="IPR017441">
    <property type="entry name" value="Protein_kinase_ATP_BS"/>
</dbReference>
<evidence type="ECO:0000256" key="8">
    <source>
        <dbReference type="SAM" id="MobiDB-lite"/>
    </source>
</evidence>
<proteinExistence type="predicted"/>
<dbReference type="AlphaFoldDB" id="A0A401QVM9"/>
<dbReference type="Gene3D" id="2.60.120.200">
    <property type="match status" value="1"/>
</dbReference>
<dbReference type="InterPro" id="IPR000719">
    <property type="entry name" value="Prot_kinase_dom"/>
</dbReference>
<feature type="compositionally biased region" description="Pro residues" evidence="8">
    <location>
        <begin position="447"/>
        <end position="461"/>
    </location>
</feature>
<dbReference type="Gene3D" id="1.10.510.10">
    <property type="entry name" value="Transferase(Phosphotransferase) domain 1"/>
    <property type="match status" value="1"/>
</dbReference>
<dbReference type="PROSITE" id="PS00108">
    <property type="entry name" value="PROTEIN_KINASE_ST"/>
    <property type="match status" value="1"/>
</dbReference>
<dbReference type="InterPro" id="IPR008271">
    <property type="entry name" value="Ser/Thr_kinase_AS"/>
</dbReference>
<organism evidence="10 11">
    <name type="scientific">Streptomyces noursei</name>
    <name type="common">Streptomyces albulus</name>
    <dbReference type="NCBI Taxonomy" id="1971"/>
    <lineage>
        <taxon>Bacteria</taxon>
        <taxon>Bacillati</taxon>
        <taxon>Actinomycetota</taxon>
        <taxon>Actinomycetes</taxon>
        <taxon>Kitasatosporales</taxon>
        <taxon>Streptomycetaceae</taxon>
        <taxon>Streptomyces</taxon>
    </lineage>
</organism>
<dbReference type="Gene3D" id="3.30.200.20">
    <property type="entry name" value="Phosphorylase Kinase, domain 1"/>
    <property type="match status" value="1"/>
</dbReference>
<evidence type="ECO:0000256" key="7">
    <source>
        <dbReference type="PROSITE-ProRule" id="PRU10141"/>
    </source>
</evidence>
<dbReference type="SUPFAM" id="SSF56112">
    <property type="entry name" value="Protein kinase-like (PK-like)"/>
    <property type="match status" value="1"/>
</dbReference>
<sequence>MLEAARPKMTGSTTREGFVAALDPDDPRSIGGYQLLGRLGAGGMGRVFLGRSPGGRQVAVKVVHAALVDQPDFRSRFRREVHAARAVSGAFTAPVIDADPDAPEPWLVTSYISGPSLERAVTDWGPMPTARVFALAAGLAEALVSIHGAQLVHRDLKPSNVLLATDGPRVIDFGIARVVEGSSLTMTGFALGSPGFMSPEQVNGEEIGPASDVFSLGSVLTYAATGGNPFGNGHLASLLFRVVHDSPDISPVADPALRALISDCLAKDPAQRPTPREILARCGEAAGEAGSDGGAASSGESHHTIGGTLDSGAPGAATHPGRRPGDEAPTVPAAAASRTPTAPPTPVQSAPATPAQPAPGNPPTPVPSVPPTPVPSVAETPVPNVQDTPVAGSLPIPPQAQPLPDGTAARRGPSRRTLLISAAAAAAVVAVGVPVALSLDEHATPSPQSPQSPQPTRPGGPGPVAVWRLDEQAGTLAADAVGAHDGTAADVRWGIGNSGAALFNGVSSQIITRGQVLDTGPGQSFTVSAWVYLTSSNGFATVISQGTDSSSFFLQYSGDDRRWAFSRPGVRALAAQPPALNTWTHLVGVCDAAAHRLHLYVNGAQQGTATDTRPDTRPGPLMIGRAALGGRPVDFFSGGIKNVQVFDRALGPKRVAALAQGDAQ</sequence>
<keyword evidence="4 10" id="KW-0418">Kinase</keyword>
<evidence type="ECO:0000256" key="2">
    <source>
        <dbReference type="ARBA" id="ARBA00022729"/>
    </source>
</evidence>
<dbReference type="InterPro" id="IPR013320">
    <property type="entry name" value="ConA-like_dom_sf"/>
</dbReference>
<dbReference type="Proteomes" id="UP000288351">
    <property type="component" value="Unassembled WGS sequence"/>
</dbReference>
<dbReference type="PROSITE" id="PS50011">
    <property type="entry name" value="PROTEIN_KINASE_DOM"/>
    <property type="match status" value="1"/>
</dbReference>
<accession>A0A401QVM9</accession>
<dbReference type="SUPFAM" id="SSF49899">
    <property type="entry name" value="Concanavalin A-like lectins/glucanases"/>
    <property type="match status" value="1"/>
</dbReference>
<dbReference type="SMART" id="SM00560">
    <property type="entry name" value="LamGL"/>
    <property type="match status" value="1"/>
</dbReference>
<feature type="compositionally biased region" description="Low complexity" evidence="8">
    <location>
        <begin position="285"/>
        <end position="299"/>
    </location>
</feature>